<dbReference type="Proteomes" id="UP000249819">
    <property type="component" value="Unassembled WGS sequence"/>
</dbReference>
<gene>
    <name evidence="3" type="ORF">CLV59_103122</name>
</gene>
<reference evidence="3 4" key="1">
    <citation type="submission" date="2018-06" db="EMBL/GenBank/DDBJ databases">
        <title>Genomic Encyclopedia of Archaeal and Bacterial Type Strains, Phase II (KMG-II): from individual species to whole genera.</title>
        <authorList>
            <person name="Goeker M."/>
        </authorList>
    </citation>
    <scope>NUCLEOTIDE SEQUENCE [LARGE SCALE GENOMIC DNA]</scope>
    <source>
        <strain evidence="3 4">DSM 29821</strain>
    </source>
</reference>
<organism evidence="3 4">
    <name type="scientific">Chitinophaga dinghuensis</name>
    <dbReference type="NCBI Taxonomy" id="1539050"/>
    <lineage>
        <taxon>Bacteria</taxon>
        <taxon>Pseudomonadati</taxon>
        <taxon>Bacteroidota</taxon>
        <taxon>Chitinophagia</taxon>
        <taxon>Chitinophagales</taxon>
        <taxon>Chitinophagaceae</taxon>
        <taxon>Chitinophaga</taxon>
    </lineage>
</organism>
<dbReference type="OrthoDB" id="9255517at2"/>
<dbReference type="RefSeq" id="WP_146616154.1">
    <property type="nucleotide sequence ID" value="NZ_QLMA01000003.1"/>
</dbReference>
<protein>
    <submittedName>
        <fullName evidence="3">Uncharacterized protein</fullName>
    </submittedName>
</protein>
<name>A0A327W3D2_9BACT</name>
<evidence type="ECO:0000313" key="4">
    <source>
        <dbReference type="Proteomes" id="UP000249819"/>
    </source>
</evidence>
<comment type="caution">
    <text evidence="3">The sequence shown here is derived from an EMBL/GenBank/DDBJ whole genome shotgun (WGS) entry which is preliminary data.</text>
</comment>
<dbReference type="EMBL" id="QLMA01000003">
    <property type="protein sequence ID" value="RAJ83163.1"/>
    <property type="molecule type" value="Genomic_DNA"/>
</dbReference>
<sequence>MKKLIGLAIMLLSHELVNAQRTQDIKLGDRLKYHYLFDGDIRDQVGTPSQVLTNEGSPEGQFFKGNLRYADDKFIQLGRGGLTHIGIREELSASSDTIRTYGYWFKIDTDPQKVDATRDSLGTLLAIRLFERDTLSIKITALDKKPKLIFTNGGTSDTLQTLSQDKWYYCSTQITFSTDPDIRFSLFETATSNGKPTLQEIVIKNQSYQQAFKAYIQQAMAANSSKIITLGFYQNDRQLMQLNDLRIYGRDLSKDDIDFIAQYSVNDRREDMQMELAIIYKKLADELYMAEDRDNAIKYYHLAAELTGTGPNSINVNKLNNSGPLYSLYYKLLQKDIAYRTLLLESGYTFWGIEFSQQPLIPTNEIATFQRAYAKFDDLYTNIENLINDKDRITQESVKNMIQQSKDQYTHEINLQKNEIANTNIDFYGDQILSLKNRLKAIEEEQKELSKRVKGYEDELKKNEQKIVASITKAVSECAIGVRINGIPDLSKNIKQTAFDFLDANPDIKNSLLGSANDIFNTAQASYDYYNKAKQGLEAIKATINGKNMFYPDQIMGFGDALSEMGLLNTETQKEWNNLKRNYRSVEELKSKATEIIAKAAELKNGGFDSWVKLTDYVANSGYFPEYEDAFNKYTGFPRAAYEAFQEKKYDALLKLGSSILDTILNNPDIKKFAKMKDELKSLSDNYSKLKPLFTAIQMSGRDSVIKAVLIETIFDPKIINYFKDKDPKYINDFLWEKMQTLLTNNNNLEVQEIIFKEFFAKAPNAFTALLSATAKSDLRILLNVTNDNDLFVKLKTLSNKWTIAKDGYLYLPVHDDVEIRIKEDSLILGTYSYKLYFDPTKIKLAGNVIEFAKRLMSFPKIKSEWTSKFFSADFAILWQDAKLQDPGNNPKRKQDIYEVFQERLKTSGNKAKDTLIQNEAYKLAIGTVIMENYRKDKGDNLYKELPSMDIENFYVNETQTGGEAQNKAMRDMTARAVDMAFPGVGTAISSVMDVLGAVLDNSDLIDQLKDAYNKKIALRTETLNRLEQLQSSRRNSQIAVYEKEIAQINLELSGKRFEEYDKLVANVLDDKLFGLRRKISIELPIFYYYAERLRYYYHRLNKASSFWYGADNTLDKLLYTDNSNLRLALDESIRLFEWIETPDISSSRQDIDSLHNYWQRHAALVENYDKSLKFGSADADETEIRLIRVELSKDFAKEWKDLTTWKKGASYSSNPSYKFPLDLSEPLSNQNRWNLDASNSSIKTIMVAFLAVDKDGRSLDVPISISHPGVSLNESGDLQLLKRKAPKKSTEERLRTGADGPELSDPNVIQNLRTRWVKAPGVDYIPAYFEGYNFRSKWELELRASSATAQMDKCYFVFAVQSSLKGIKKEDDKNKYLYLVKLQTIKGSPPENYQLICSTEEYERYESAIKNALLNKTLYAGSITRFDNGNSTEIYGH</sequence>
<proteinExistence type="predicted"/>
<keyword evidence="4" id="KW-1185">Reference proteome</keyword>
<accession>A0A327W3D2</accession>
<evidence type="ECO:0000256" key="1">
    <source>
        <dbReference type="SAM" id="Coils"/>
    </source>
</evidence>
<feature type="region of interest" description="Disordered" evidence="2">
    <location>
        <begin position="1284"/>
        <end position="1304"/>
    </location>
</feature>
<feature type="coiled-coil region" evidence="1">
    <location>
        <begin position="425"/>
        <end position="466"/>
    </location>
</feature>
<evidence type="ECO:0000256" key="2">
    <source>
        <dbReference type="SAM" id="MobiDB-lite"/>
    </source>
</evidence>
<keyword evidence="1" id="KW-0175">Coiled coil</keyword>
<evidence type="ECO:0000313" key="3">
    <source>
        <dbReference type="EMBL" id="RAJ83163.1"/>
    </source>
</evidence>